<dbReference type="InterPro" id="IPR013328">
    <property type="entry name" value="6PGD_dom2"/>
</dbReference>
<dbReference type="InterPro" id="IPR036291">
    <property type="entry name" value="NAD(P)-bd_dom_sf"/>
</dbReference>
<evidence type="ECO:0000259" key="3">
    <source>
        <dbReference type="Pfam" id="PF03446"/>
    </source>
</evidence>
<dbReference type="Pfam" id="PF03446">
    <property type="entry name" value="NAD_binding_2"/>
    <property type="match status" value="1"/>
</dbReference>
<keyword evidence="6" id="KW-1185">Reference proteome</keyword>
<sequence length="262" mass="27144">MQVTVLGLGEAGGAFARDLVAAGAKVRVYDPVVPAPAGARACESEGEAAQGADLILSLTTAEHAEEALVAALPALGSGAVWADANTAAPALKRSLAQRCEDAGRTFVDLAIMAPVPGRGLRVPMLASGRWGPFVAERLGTYGAQVEVVGQEPGDAATRKLLRSVFYKGMAAAVLEALAAAEACGLRPWLAAHIAKELDEADARVLDRLVEGSRRHARRRTEEMEAAAQLVAELGLEPHVSTAAAAVLRDLQQGTTEPSGVSR</sequence>
<gene>
    <name evidence="5" type="ORF">ACFFRE_03175</name>
</gene>
<evidence type="ECO:0000256" key="2">
    <source>
        <dbReference type="ARBA" id="ARBA00023002"/>
    </source>
</evidence>
<evidence type="ECO:0000256" key="1">
    <source>
        <dbReference type="ARBA" id="ARBA00009080"/>
    </source>
</evidence>
<dbReference type="PANTHER" id="PTHR43060">
    <property type="entry name" value="3-HYDROXYISOBUTYRATE DEHYDROGENASE-LIKE 1, MITOCHONDRIAL-RELATED"/>
    <property type="match status" value="1"/>
</dbReference>
<organism evidence="5 6">
    <name type="scientific">Aciditerrimonas ferrireducens</name>
    <dbReference type="NCBI Taxonomy" id="667306"/>
    <lineage>
        <taxon>Bacteria</taxon>
        <taxon>Bacillati</taxon>
        <taxon>Actinomycetota</taxon>
        <taxon>Acidimicrobiia</taxon>
        <taxon>Acidimicrobiales</taxon>
        <taxon>Acidimicrobiaceae</taxon>
        <taxon>Aciditerrimonas</taxon>
    </lineage>
</organism>
<dbReference type="Pfam" id="PF09130">
    <property type="entry name" value="DUF1932"/>
    <property type="match status" value="1"/>
</dbReference>
<dbReference type="Gene3D" id="3.40.50.720">
    <property type="entry name" value="NAD(P)-binding Rossmann-like Domain"/>
    <property type="match status" value="1"/>
</dbReference>
<dbReference type="InterPro" id="IPR006115">
    <property type="entry name" value="6PGDH_NADP-bd"/>
</dbReference>
<reference evidence="5 6" key="1">
    <citation type="submission" date="2024-09" db="EMBL/GenBank/DDBJ databases">
        <authorList>
            <person name="Sun Q."/>
            <person name="Mori K."/>
        </authorList>
    </citation>
    <scope>NUCLEOTIDE SEQUENCE [LARGE SCALE GENOMIC DNA]</scope>
    <source>
        <strain evidence="5 6">JCM 15389</strain>
    </source>
</reference>
<comment type="caution">
    <text evidence="5">The sequence shown here is derived from an EMBL/GenBank/DDBJ whole genome shotgun (WGS) entry which is preliminary data.</text>
</comment>
<keyword evidence="2" id="KW-0560">Oxidoreductase</keyword>
<dbReference type="InterPro" id="IPR015814">
    <property type="entry name" value="Pgluconate_DH_NAD-bd_C"/>
</dbReference>
<dbReference type="Proteomes" id="UP001589788">
    <property type="component" value="Unassembled WGS sequence"/>
</dbReference>
<dbReference type="PIRSF" id="PIRSF000103">
    <property type="entry name" value="HIBADH"/>
    <property type="match status" value="1"/>
</dbReference>
<dbReference type="InterPro" id="IPR008927">
    <property type="entry name" value="6-PGluconate_DH-like_C_sf"/>
</dbReference>
<dbReference type="PANTHER" id="PTHR43060:SF15">
    <property type="entry name" value="3-HYDROXYISOBUTYRATE DEHYDROGENASE-LIKE 1, MITOCHONDRIAL-RELATED"/>
    <property type="match status" value="1"/>
</dbReference>
<proteinExistence type="inferred from homology"/>
<dbReference type="InterPro" id="IPR015815">
    <property type="entry name" value="HIBADH-related"/>
</dbReference>
<dbReference type="Gene3D" id="1.10.1040.10">
    <property type="entry name" value="N-(1-d-carboxylethyl)-l-norvaline Dehydrogenase, domain 2"/>
    <property type="match status" value="1"/>
</dbReference>
<comment type="similarity">
    <text evidence="1">Belongs to the HIBADH-related family.</text>
</comment>
<evidence type="ECO:0000313" key="6">
    <source>
        <dbReference type="Proteomes" id="UP001589788"/>
    </source>
</evidence>
<name>A0ABV6C1I2_9ACTN</name>
<feature type="domain" description="6-phosphogluconate dehydrogenase NADP-binding" evidence="3">
    <location>
        <begin position="2"/>
        <end position="110"/>
    </location>
</feature>
<feature type="domain" description="Phosphogluconate dehydrogenase NAD-binding putative C-terminal" evidence="4">
    <location>
        <begin position="180"/>
        <end position="249"/>
    </location>
</feature>
<evidence type="ECO:0000259" key="4">
    <source>
        <dbReference type="Pfam" id="PF09130"/>
    </source>
</evidence>
<evidence type="ECO:0000313" key="5">
    <source>
        <dbReference type="EMBL" id="MFC0081163.1"/>
    </source>
</evidence>
<dbReference type="SUPFAM" id="SSF48179">
    <property type="entry name" value="6-phosphogluconate dehydrogenase C-terminal domain-like"/>
    <property type="match status" value="1"/>
</dbReference>
<dbReference type="SUPFAM" id="SSF51735">
    <property type="entry name" value="NAD(P)-binding Rossmann-fold domains"/>
    <property type="match status" value="1"/>
</dbReference>
<dbReference type="EMBL" id="JBHLYQ010000018">
    <property type="protein sequence ID" value="MFC0081163.1"/>
    <property type="molecule type" value="Genomic_DNA"/>
</dbReference>
<accession>A0ABV6C1I2</accession>
<dbReference type="RefSeq" id="WP_248105251.1">
    <property type="nucleotide sequence ID" value="NZ_JAKHEX010000001.1"/>
</dbReference>
<protein>
    <submittedName>
        <fullName evidence="5">DUF1932 domain-containing protein</fullName>
    </submittedName>
</protein>